<keyword evidence="1" id="KW-0805">Transcription regulation</keyword>
<dbReference type="InterPro" id="IPR018060">
    <property type="entry name" value="HTH_AraC"/>
</dbReference>
<accession>A0A7X0SLX3</accession>
<evidence type="ECO:0000256" key="4">
    <source>
        <dbReference type="PROSITE-ProRule" id="PRU00169"/>
    </source>
</evidence>
<keyword evidence="3" id="KW-0804">Transcription</keyword>
<sequence length="534" mass="60349">MYKAMLADDDYPVIELLSEGIDWEGLGFRLIGVHENGESAWRQAQGDMPDLLVTDIGMPKMDGLELTARLKERKPNLRTVILSCHDEFQYARQAMRLNVQEYLLKDALDPDDLVKLLGRFKAVLDEERQSDWEHSRLQAIANETRELRKERFWRSFVDQPLLSPAKWREEAGAFGILADGEACLPAVGFIEGYPQLRHRFNSDQTLRFAIGNVMDEVLAGLGRQVVHVGYDARRSLLLFGYKPGLKTNVYDEARDVLTSVRDTLRRVLKIRMSFLLGTGCDAPGSLKPQLADLLGGEGRRFYMQEGDIAAMRPWKPSGDDLFAHYDQASTELREALVGKSAEEAAKTADAWISHIRREEYAPEAVKDWTLKLLLDLRLKLHSLPFMGAGRSADTLHKEIGGIDSLSELRTWLIEHLQVAVQPQGAAGAAAGKRTDVREACKFVSLNLGRRISLEEVADHLHLNASYFSRLFKKELGVTFIEYVTRLKMERAKELLDQTSCSVGEICEQLGYDNQSYFIKTFKAHAGVTPMEYRG</sequence>
<gene>
    <name evidence="7" type="ORF">H7C18_16045</name>
</gene>
<dbReference type="Pfam" id="PF12833">
    <property type="entry name" value="HTH_18"/>
    <property type="match status" value="1"/>
</dbReference>
<name>A0A7X0SLX3_9BACL</name>
<dbReference type="EMBL" id="JACJVO010000020">
    <property type="protein sequence ID" value="MBB6732433.1"/>
    <property type="molecule type" value="Genomic_DNA"/>
</dbReference>
<dbReference type="InterPro" id="IPR011006">
    <property type="entry name" value="CheY-like_superfamily"/>
</dbReference>
<dbReference type="AlphaFoldDB" id="A0A7X0SLX3"/>
<feature type="modified residue" description="4-aspartylphosphate" evidence="4">
    <location>
        <position position="55"/>
    </location>
</feature>
<comment type="caution">
    <text evidence="7">The sequence shown here is derived from an EMBL/GenBank/DDBJ whole genome shotgun (WGS) entry which is preliminary data.</text>
</comment>
<dbReference type="PROSITE" id="PS50110">
    <property type="entry name" value="RESPONSE_REGULATORY"/>
    <property type="match status" value="1"/>
</dbReference>
<dbReference type="InterPro" id="IPR018062">
    <property type="entry name" value="HTH_AraC-typ_CS"/>
</dbReference>
<keyword evidence="2" id="KW-0238">DNA-binding</keyword>
<evidence type="ECO:0000313" key="7">
    <source>
        <dbReference type="EMBL" id="MBB6732433.1"/>
    </source>
</evidence>
<dbReference type="CDD" id="cd17536">
    <property type="entry name" value="REC_YesN-like"/>
    <property type="match status" value="1"/>
</dbReference>
<evidence type="ECO:0000259" key="6">
    <source>
        <dbReference type="PROSITE" id="PS50110"/>
    </source>
</evidence>
<dbReference type="GO" id="GO:0000160">
    <property type="term" value="P:phosphorelay signal transduction system"/>
    <property type="evidence" value="ECO:0007669"/>
    <property type="project" value="InterPro"/>
</dbReference>
<organism evidence="7 8">
    <name type="scientific">Cohnella zeiphila</name>
    <dbReference type="NCBI Taxonomy" id="2761120"/>
    <lineage>
        <taxon>Bacteria</taxon>
        <taxon>Bacillati</taxon>
        <taxon>Bacillota</taxon>
        <taxon>Bacilli</taxon>
        <taxon>Bacillales</taxon>
        <taxon>Paenibacillaceae</taxon>
        <taxon>Cohnella</taxon>
    </lineage>
</organism>
<dbReference type="Proteomes" id="UP000564644">
    <property type="component" value="Unassembled WGS sequence"/>
</dbReference>
<dbReference type="RefSeq" id="WP_185130103.1">
    <property type="nucleotide sequence ID" value="NZ_JACJVO010000020.1"/>
</dbReference>
<dbReference type="PANTHER" id="PTHR43280:SF2">
    <property type="entry name" value="HTH-TYPE TRANSCRIPTIONAL REGULATOR EXSA"/>
    <property type="match status" value="1"/>
</dbReference>
<evidence type="ECO:0000256" key="2">
    <source>
        <dbReference type="ARBA" id="ARBA00023125"/>
    </source>
</evidence>
<dbReference type="GO" id="GO:0003700">
    <property type="term" value="F:DNA-binding transcription factor activity"/>
    <property type="evidence" value="ECO:0007669"/>
    <property type="project" value="InterPro"/>
</dbReference>
<protein>
    <submittedName>
        <fullName evidence="7">AraC family transcriptional regulator</fullName>
    </submittedName>
</protein>
<dbReference type="GO" id="GO:0043565">
    <property type="term" value="F:sequence-specific DNA binding"/>
    <property type="evidence" value="ECO:0007669"/>
    <property type="project" value="InterPro"/>
</dbReference>
<dbReference type="Pfam" id="PF00072">
    <property type="entry name" value="Response_reg"/>
    <property type="match status" value="1"/>
</dbReference>
<dbReference type="InterPro" id="IPR001789">
    <property type="entry name" value="Sig_transdc_resp-reg_receiver"/>
</dbReference>
<keyword evidence="8" id="KW-1185">Reference proteome</keyword>
<dbReference type="InterPro" id="IPR020449">
    <property type="entry name" value="Tscrpt_reg_AraC-type_HTH"/>
</dbReference>
<evidence type="ECO:0000259" key="5">
    <source>
        <dbReference type="PROSITE" id="PS01124"/>
    </source>
</evidence>
<dbReference type="InterPro" id="IPR009057">
    <property type="entry name" value="Homeodomain-like_sf"/>
</dbReference>
<dbReference type="PANTHER" id="PTHR43280">
    <property type="entry name" value="ARAC-FAMILY TRANSCRIPTIONAL REGULATOR"/>
    <property type="match status" value="1"/>
</dbReference>
<dbReference type="PROSITE" id="PS00041">
    <property type="entry name" value="HTH_ARAC_FAMILY_1"/>
    <property type="match status" value="1"/>
</dbReference>
<feature type="domain" description="Response regulatory" evidence="6">
    <location>
        <begin position="3"/>
        <end position="120"/>
    </location>
</feature>
<evidence type="ECO:0000256" key="1">
    <source>
        <dbReference type="ARBA" id="ARBA00023015"/>
    </source>
</evidence>
<dbReference type="PRINTS" id="PR00032">
    <property type="entry name" value="HTHARAC"/>
</dbReference>
<dbReference type="SMART" id="SM00342">
    <property type="entry name" value="HTH_ARAC"/>
    <property type="match status" value="1"/>
</dbReference>
<evidence type="ECO:0000313" key="8">
    <source>
        <dbReference type="Proteomes" id="UP000564644"/>
    </source>
</evidence>
<reference evidence="7 8" key="1">
    <citation type="submission" date="2020-08" db="EMBL/GenBank/DDBJ databases">
        <title>Cohnella phylogeny.</title>
        <authorList>
            <person name="Dunlap C."/>
        </authorList>
    </citation>
    <scope>NUCLEOTIDE SEQUENCE [LARGE SCALE GENOMIC DNA]</scope>
    <source>
        <strain evidence="7 8">CBP 2801</strain>
    </source>
</reference>
<keyword evidence="4" id="KW-0597">Phosphoprotein</keyword>
<dbReference type="PROSITE" id="PS01124">
    <property type="entry name" value="HTH_ARAC_FAMILY_2"/>
    <property type="match status" value="1"/>
</dbReference>
<dbReference type="SUPFAM" id="SSF46689">
    <property type="entry name" value="Homeodomain-like"/>
    <property type="match status" value="2"/>
</dbReference>
<evidence type="ECO:0000256" key="3">
    <source>
        <dbReference type="ARBA" id="ARBA00023163"/>
    </source>
</evidence>
<feature type="domain" description="HTH araC/xylS-type" evidence="5">
    <location>
        <begin position="437"/>
        <end position="534"/>
    </location>
</feature>
<dbReference type="Gene3D" id="3.40.50.2300">
    <property type="match status" value="1"/>
</dbReference>
<dbReference type="SMART" id="SM00448">
    <property type="entry name" value="REC"/>
    <property type="match status" value="1"/>
</dbReference>
<dbReference type="Gene3D" id="1.10.10.60">
    <property type="entry name" value="Homeodomain-like"/>
    <property type="match status" value="2"/>
</dbReference>
<dbReference type="SUPFAM" id="SSF52172">
    <property type="entry name" value="CheY-like"/>
    <property type="match status" value="1"/>
</dbReference>
<proteinExistence type="predicted"/>